<evidence type="ECO:0000313" key="2">
    <source>
        <dbReference type="Proteomes" id="UP000321638"/>
    </source>
</evidence>
<organism evidence="1 2">
    <name type="scientific">Vineibacter terrae</name>
    <dbReference type="NCBI Taxonomy" id="2586908"/>
    <lineage>
        <taxon>Bacteria</taxon>
        <taxon>Pseudomonadati</taxon>
        <taxon>Pseudomonadota</taxon>
        <taxon>Alphaproteobacteria</taxon>
        <taxon>Hyphomicrobiales</taxon>
        <taxon>Vineibacter</taxon>
    </lineage>
</organism>
<gene>
    <name evidence="1" type="ORF">FHP25_05455</name>
</gene>
<name>A0A5C8PTQ2_9HYPH</name>
<comment type="caution">
    <text evidence="1">The sequence shown here is derived from an EMBL/GenBank/DDBJ whole genome shotgun (WGS) entry which is preliminary data.</text>
</comment>
<accession>A0A5C8PTQ2</accession>
<sequence length="94" mass="9535">MAAGAGTGLGKGQGGPLAVRLPPWAAGGMLPWQQSYGMPLPGLLNQAMLPGMQAQLAAQAQVAQAPQAQQPAAQAAKDPMADYWLNFNHGSSGP</sequence>
<keyword evidence="2" id="KW-1185">Reference proteome</keyword>
<dbReference type="RefSeq" id="WP_147845888.1">
    <property type="nucleotide sequence ID" value="NZ_VDUZ01000004.1"/>
</dbReference>
<evidence type="ECO:0000313" key="1">
    <source>
        <dbReference type="EMBL" id="TXL80472.1"/>
    </source>
</evidence>
<dbReference type="AlphaFoldDB" id="A0A5C8PTQ2"/>
<protein>
    <submittedName>
        <fullName evidence="1">Uncharacterized protein</fullName>
    </submittedName>
</protein>
<proteinExistence type="predicted"/>
<reference evidence="1 2" key="1">
    <citation type="submission" date="2019-06" db="EMBL/GenBank/DDBJ databases">
        <title>New taxonomy in bacterial strain CC-CFT640, isolated from vineyard.</title>
        <authorList>
            <person name="Lin S.-Y."/>
            <person name="Tsai C.-F."/>
            <person name="Young C.-C."/>
        </authorList>
    </citation>
    <scope>NUCLEOTIDE SEQUENCE [LARGE SCALE GENOMIC DNA]</scope>
    <source>
        <strain evidence="1 2">CC-CFT640</strain>
    </source>
</reference>
<dbReference type="Proteomes" id="UP000321638">
    <property type="component" value="Unassembled WGS sequence"/>
</dbReference>
<dbReference type="EMBL" id="VDUZ01000004">
    <property type="protein sequence ID" value="TXL80472.1"/>
    <property type="molecule type" value="Genomic_DNA"/>
</dbReference>